<proteinExistence type="predicted"/>
<evidence type="ECO:0000313" key="2">
    <source>
        <dbReference type="Proteomes" id="UP001595693"/>
    </source>
</evidence>
<protein>
    <submittedName>
        <fullName evidence="1">Uncharacterized protein</fullName>
    </submittedName>
</protein>
<name>A0ABV8DAP9_9BURK</name>
<dbReference type="EMBL" id="JBHSAJ010000037">
    <property type="protein sequence ID" value="MFC3935643.1"/>
    <property type="molecule type" value="Genomic_DNA"/>
</dbReference>
<dbReference type="Proteomes" id="UP001595693">
    <property type="component" value="Unassembled WGS sequence"/>
</dbReference>
<accession>A0ABV8DAP9</accession>
<sequence>MKFFEWVFCAAVAVALVAVLWLAINRDGCEDHGGRLVFTHYAINTIMVGKVLMPISTPQYRCDGARP</sequence>
<comment type="caution">
    <text evidence="1">The sequence shown here is derived from an EMBL/GenBank/DDBJ whole genome shotgun (WGS) entry which is preliminary data.</text>
</comment>
<gene>
    <name evidence="1" type="ORF">ACFOW3_13560</name>
</gene>
<organism evidence="1 2">
    <name type="scientific">Acidovorax facilis</name>
    <dbReference type="NCBI Taxonomy" id="12917"/>
    <lineage>
        <taxon>Bacteria</taxon>
        <taxon>Pseudomonadati</taxon>
        <taxon>Pseudomonadota</taxon>
        <taxon>Betaproteobacteria</taxon>
        <taxon>Burkholderiales</taxon>
        <taxon>Comamonadaceae</taxon>
        <taxon>Acidovorax</taxon>
    </lineage>
</organism>
<dbReference type="RefSeq" id="WP_156358669.1">
    <property type="nucleotide sequence ID" value="NZ_JAMXAX010000009.1"/>
</dbReference>
<keyword evidence="2" id="KW-1185">Reference proteome</keyword>
<evidence type="ECO:0000313" key="1">
    <source>
        <dbReference type="EMBL" id="MFC3935643.1"/>
    </source>
</evidence>
<reference evidence="2" key="1">
    <citation type="journal article" date="2019" name="Int. J. Syst. Evol. Microbiol.">
        <title>The Global Catalogue of Microorganisms (GCM) 10K type strain sequencing project: providing services to taxonomists for standard genome sequencing and annotation.</title>
        <authorList>
            <consortium name="The Broad Institute Genomics Platform"/>
            <consortium name="The Broad Institute Genome Sequencing Center for Infectious Disease"/>
            <person name="Wu L."/>
            <person name="Ma J."/>
        </authorList>
    </citation>
    <scope>NUCLEOTIDE SEQUENCE [LARGE SCALE GENOMIC DNA]</scope>
    <source>
        <strain evidence="2">CCUG 2113</strain>
    </source>
</reference>